<accession>A0AAV2T599</accession>
<dbReference type="Gene3D" id="3.60.21.10">
    <property type="match status" value="1"/>
</dbReference>
<dbReference type="AlphaFoldDB" id="A0AAV2T599"/>
<name>A0AAV2T599_CALDB</name>
<dbReference type="EMBL" id="CAXLJL010000101">
    <property type="protein sequence ID" value="CAL5131565.1"/>
    <property type="molecule type" value="Genomic_DNA"/>
</dbReference>
<organism evidence="1 2">
    <name type="scientific">Calicophoron daubneyi</name>
    <name type="common">Rumen fluke</name>
    <name type="synonym">Paramphistomum daubneyi</name>
    <dbReference type="NCBI Taxonomy" id="300641"/>
    <lineage>
        <taxon>Eukaryota</taxon>
        <taxon>Metazoa</taxon>
        <taxon>Spiralia</taxon>
        <taxon>Lophotrochozoa</taxon>
        <taxon>Platyhelminthes</taxon>
        <taxon>Trematoda</taxon>
        <taxon>Digenea</taxon>
        <taxon>Plagiorchiida</taxon>
        <taxon>Pronocephalata</taxon>
        <taxon>Paramphistomoidea</taxon>
        <taxon>Paramphistomidae</taxon>
        <taxon>Calicophoron</taxon>
    </lineage>
</organism>
<reference evidence="1" key="1">
    <citation type="submission" date="2024-06" db="EMBL/GenBank/DDBJ databases">
        <authorList>
            <person name="Liu X."/>
            <person name="Lenzi L."/>
            <person name="Haldenby T S."/>
            <person name="Uol C."/>
        </authorList>
    </citation>
    <scope>NUCLEOTIDE SEQUENCE</scope>
</reference>
<comment type="caution">
    <text evidence="1">The sequence shown here is derived from an EMBL/GenBank/DDBJ whole genome shotgun (WGS) entry which is preliminary data.</text>
</comment>
<evidence type="ECO:0000313" key="2">
    <source>
        <dbReference type="Proteomes" id="UP001497525"/>
    </source>
</evidence>
<proteinExistence type="predicted"/>
<dbReference type="Proteomes" id="UP001497525">
    <property type="component" value="Unassembled WGS sequence"/>
</dbReference>
<evidence type="ECO:0000313" key="1">
    <source>
        <dbReference type="EMBL" id="CAL5131565.1"/>
    </source>
</evidence>
<protein>
    <submittedName>
        <fullName evidence="1">Uncharacterized protein</fullName>
    </submittedName>
</protein>
<gene>
    <name evidence="1" type="ORF">CDAUBV1_LOCUS4054</name>
</gene>
<dbReference type="InterPro" id="IPR029052">
    <property type="entry name" value="Metallo-depent_PP-like"/>
</dbReference>
<sequence length="310" mass="34582">MNRIYPGILPRCPTKDLVPDFPCPGHYKHSEIMVSLESSGRTPCGKAEALCSFGVFSDLRVSKNDTAKTVDKSPCASGDLGGSPDMLSKLLLRISTKNVKTILQLGSVLDTRAIATRKDVQEALTLIESVLREFSCRSTVKILNTMGDQESAIRNEYMGSFFGDFFREYGLIKQPIRCCGSAYYSVRLGPEYVLLVLDGYELITADLSRKTFPAHEPFEDSNRRGDSIQINPPLRETYAGKFRCIRNDAKPPEAQRAGWGAELIQESGCLTDEDFRMLPPLHCAVSEQQLQWLKLKLEEATRMTDNVVIA</sequence>